<evidence type="ECO:0000313" key="1">
    <source>
        <dbReference type="EMBL" id="CAB3259261.1"/>
    </source>
</evidence>
<protein>
    <submittedName>
        <fullName evidence="1">Uncharacterized protein</fullName>
    </submittedName>
</protein>
<organism evidence="1 2">
    <name type="scientific">Arctia plantaginis</name>
    <name type="common">Wood tiger moth</name>
    <name type="synonym">Phalaena plantaginis</name>
    <dbReference type="NCBI Taxonomy" id="874455"/>
    <lineage>
        <taxon>Eukaryota</taxon>
        <taxon>Metazoa</taxon>
        <taxon>Ecdysozoa</taxon>
        <taxon>Arthropoda</taxon>
        <taxon>Hexapoda</taxon>
        <taxon>Insecta</taxon>
        <taxon>Pterygota</taxon>
        <taxon>Neoptera</taxon>
        <taxon>Endopterygota</taxon>
        <taxon>Lepidoptera</taxon>
        <taxon>Glossata</taxon>
        <taxon>Ditrysia</taxon>
        <taxon>Noctuoidea</taxon>
        <taxon>Erebidae</taxon>
        <taxon>Arctiinae</taxon>
        <taxon>Arctia</taxon>
    </lineage>
</organism>
<sequence>MTILSKAIGRYVPMFFTGVETKLYIQALDDQSFKCDAYLCCDVLLLSFGMRQKAVAFYRDLFCSECQFKMDRIKRVVI</sequence>
<comment type="caution">
    <text evidence="1">The sequence shown here is derived from an EMBL/GenBank/DDBJ whole genome shotgun (WGS) entry which is preliminary data.</text>
</comment>
<evidence type="ECO:0000313" key="2">
    <source>
        <dbReference type="Proteomes" id="UP000494106"/>
    </source>
</evidence>
<dbReference type="Proteomes" id="UP000494106">
    <property type="component" value="Unassembled WGS sequence"/>
</dbReference>
<reference evidence="1 2" key="1">
    <citation type="submission" date="2020-04" db="EMBL/GenBank/DDBJ databases">
        <authorList>
            <person name="Wallbank WR R."/>
            <person name="Pardo Diaz C."/>
            <person name="Kozak K."/>
            <person name="Martin S."/>
            <person name="Jiggins C."/>
            <person name="Moest M."/>
            <person name="Warren A I."/>
            <person name="Byers J.R.P. K."/>
            <person name="Montejo-Kovacevich G."/>
            <person name="Yen C E."/>
        </authorList>
    </citation>
    <scope>NUCLEOTIDE SEQUENCE [LARGE SCALE GENOMIC DNA]</scope>
</reference>
<gene>
    <name evidence="1" type="ORF">APLA_LOCUS16970</name>
</gene>
<accession>A0A8S1BHL0</accession>
<name>A0A8S1BHL0_ARCPL</name>
<keyword evidence="2" id="KW-1185">Reference proteome</keyword>
<proteinExistence type="predicted"/>
<dbReference type="EMBL" id="CADEBC010000608">
    <property type="protein sequence ID" value="CAB3259261.1"/>
    <property type="molecule type" value="Genomic_DNA"/>
</dbReference>
<dbReference type="AlphaFoldDB" id="A0A8S1BHL0"/>